<reference evidence="3 4" key="1">
    <citation type="submission" date="2024-09" db="EMBL/GenBank/DDBJ databases">
        <title>Chromosome-scale assembly of Riccia sorocarpa.</title>
        <authorList>
            <person name="Paukszto L."/>
        </authorList>
    </citation>
    <scope>NUCLEOTIDE SEQUENCE [LARGE SCALE GENOMIC DNA]</scope>
    <source>
        <strain evidence="3">LP-2024</strain>
        <tissue evidence="3">Aerial parts of the thallus</tissue>
    </source>
</reference>
<evidence type="ECO:0000256" key="1">
    <source>
        <dbReference type="SAM" id="Coils"/>
    </source>
</evidence>
<name>A0ABD3H0E0_9MARC</name>
<feature type="compositionally biased region" description="Basic and acidic residues" evidence="2">
    <location>
        <begin position="156"/>
        <end position="168"/>
    </location>
</feature>
<organism evidence="3 4">
    <name type="scientific">Riccia sorocarpa</name>
    <dbReference type="NCBI Taxonomy" id="122646"/>
    <lineage>
        <taxon>Eukaryota</taxon>
        <taxon>Viridiplantae</taxon>
        <taxon>Streptophyta</taxon>
        <taxon>Embryophyta</taxon>
        <taxon>Marchantiophyta</taxon>
        <taxon>Marchantiopsida</taxon>
        <taxon>Marchantiidae</taxon>
        <taxon>Marchantiales</taxon>
        <taxon>Ricciaceae</taxon>
        <taxon>Riccia</taxon>
    </lineage>
</organism>
<accession>A0ABD3H0E0</accession>
<dbReference type="Proteomes" id="UP001633002">
    <property type="component" value="Unassembled WGS sequence"/>
</dbReference>
<proteinExistence type="predicted"/>
<keyword evidence="1" id="KW-0175">Coiled coil</keyword>
<dbReference type="AlphaFoldDB" id="A0ABD3H0E0"/>
<evidence type="ECO:0000313" key="4">
    <source>
        <dbReference type="Proteomes" id="UP001633002"/>
    </source>
</evidence>
<gene>
    <name evidence="3" type="ORF">R1sor_002094</name>
</gene>
<protein>
    <submittedName>
        <fullName evidence="3">Uncharacterized protein</fullName>
    </submittedName>
</protein>
<dbReference type="EMBL" id="JBJQOH010000006">
    <property type="protein sequence ID" value="KAL3684072.1"/>
    <property type="molecule type" value="Genomic_DNA"/>
</dbReference>
<keyword evidence="4" id="KW-1185">Reference proteome</keyword>
<sequence length="733" mass="80913">MRRGKPQQRSPIRAGVLGKVGCVIVTEDTSKSKKVDVPNGELDTAWAEEDFILSEDYFAKECRLPNDGVIDGHEKPVNNTLGATFPRALYAERFLKKRINWARYAHERHRNQLRSSKARRESKPIGLPIVRPLRVYKPPTNLKLEPLESEDASASPKREVRSPKHETEAPETSMLAKEEPGASVIMDGSLGEAPQSSSGIPEVRAVKFASPTSYMPGFIELKDDIAVREKLIAKLRDDITALTEVIAGFRGDPLLANESIAKAKSRYKAENANREKLESERATLAEAKLSLEIRLDDGGFDEENPEMELKLSRDLVEESKVQVENGEQEIENAEGAIAREQSKLEARIQELKCLRPFAESPLAALSPRFIPTATEVTKTIFRLSSCPTGAERTWRVSAATTKVRSASPCSTVVSTQEEERENDVSLVGTNHVPRTRSRAGKRVGSKGEVVRKMRTRIIWSKYFRTDISVLPRCGQLQMAGDSQSKYLGVLHVSKCWGPCQGQLTYVGCARLLKDGRPCGLGLKTRRTREIAGCSSSSQANMASYQTATPAGKSRDRAGHSCVDSSGQVQLFHFFIETAEPRHLLEVWDRPCQDLFQMTGQEFFEKYGHDALSLRKFASSYLASTAWAITVIGTPSADGYLCVLSFSRAGNRSPNIVSKVGSASAHVGVVVVPTAPDQAFLAMEITPSYGRSSLEALLRVQTRVDNLSREIAEAIAAIKLEQEEEFADSASEWA</sequence>
<feature type="coiled-coil region" evidence="1">
    <location>
        <begin position="260"/>
        <end position="350"/>
    </location>
</feature>
<evidence type="ECO:0000256" key="2">
    <source>
        <dbReference type="SAM" id="MobiDB-lite"/>
    </source>
</evidence>
<evidence type="ECO:0000313" key="3">
    <source>
        <dbReference type="EMBL" id="KAL3684072.1"/>
    </source>
</evidence>
<feature type="region of interest" description="Disordered" evidence="2">
    <location>
        <begin position="141"/>
        <end position="176"/>
    </location>
</feature>
<feature type="coiled-coil region" evidence="1">
    <location>
        <begin position="696"/>
        <end position="723"/>
    </location>
</feature>
<comment type="caution">
    <text evidence="3">The sequence shown here is derived from an EMBL/GenBank/DDBJ whole genome shotgun (WGS) entry which is preliminary data.</text>
</comment>